<gene>
    <name evidence="2" type="ORF">G9X64_13040</name>
</gene>
<evidence type="ECO:0000256" key="1">
    <source>
        <dbReference type="SAM" id="MobiDB-lite"/>
    </source>
</evidence>
<reference evidence="2 3" key="1">
    <citation type="submission" date="2020-02" db="EMBL/GenBank/DDBJ databases">
        <authorList>
            <person name="Sun Q."/>
        </authorList>
    </citation>
    <scope>NUCLEOTIDE SEQUENCE [LARGE SCALE GENOMIC DNA]</scope>
    <source>
        <strain evidence="2 3">CCBAU 03386</strain>
    </source>
</reference>
<accession>A0A7Y3WEU5</accession>
<evidence type="ECO:0000313" key="2">
    <source>
        <dbReference type="EMBL" id="NNU37394.1"/>
    </source>
</evidence>
<comment type="caution">
    <text evidence="2">The sequence shown here is derived from an EMBL/GenBank/DDBJ whole genome shotgun (WGS) entry which is preliminary data.</text>
</comment>
<feature type="compositionally biased region" description="Basic and acidic residues" evidence="1">
    <location>
        <begin position="24"/>
        <end position="49"/>
    </location>
</feature>
<name>A0A7Y3WEU5_9HYPH</name>
<protein>
    <submittedName>
        <fullName evidence="2">Uncharacterized protein</fullName>
    </submittedName>
</protein>
<keyword evidence="3" id="KW-1185">Reference proteome</keyword>
<dbReference type="EMBL" id="JABFCN010000021">
    <property type="protein sequence ID" value="NNU37394.1"/>
    <property type="molecule type" value="Genomic_DNA"/>
</dbReference>
<organism evidence="2 3">
    <name type="scientific">Rhizobium sophorae</name>
    <dbReference type="NCBI Taxonomy" id="1535242"/>
    <lineage>
        <taxon>Bacteria</taxon>
        <taxon>Pseudomonadati</taxon>
        <taxon>Pseudomonadota</taxon>
        <taxon>Alphaproteobacteria</taxon>
        <taxon>Hyphomicrobiales</taxon>
        <taxon>Rhizobiaceae</taxon>
        <taxon>Rhizobium/Agrobacterium group</taxon>
        <taxon>Rhizobium</taxon>
    </lineage>
</organism>
<dbReference type="AlphaFoldDB" id="A0A7Y3WEU5"/>
<dbReference type="RefSeq" id="WP_096771808.1">
    <property type="nucleotide sequence ID" value="NZ_JABFCN010000021.1"/>
</dbReference>
<dbReference type="Proteomes" id="UP000519972">
    <property type="component" value="Unassembled WGS sequence"/>
</dbReference>
<feature type="region of interest" description="Disordered" evidence="1">
    <location>
        <begin position="1"/>
        <end position="56"/>
    </location>
</feature>
<sequence length="72" mass="7947">MKDGGVRPPRGATAALKRTAAGSDRSKTEGRSGKARDYDVLERNDRPARLPEPFQLTDVKRSTYRLAGFGNR</sequence>
<evidence type="ECO:0000313" key="3">
    <source>
        <dbReference type="Proteomes" id="UP000519972"/>
    </source>
</evidence>
<proteinExistence type="predicted"/>